<dbReference type="GO" id="GO:0000139">
    <property type="term" value="C:Golgi membrane"/>
    <property type="evidence" value="ECO:0007669"/>
    <property type="project" value="UniProtKB-SubCell"/>
</dbReference>
<comment type="subcellular location">
    <subcellularLocation>
        <location evidence="1">Golgi apparatus membrane</location>
        <topology evidence="1">Single-pass type II membrane protein</topology>
    </subcellularLocation>
</comment>
<keyword evidence="5" id="KW-0735">Signal-anchor</keyword>
<keyword evidence="11" id="KW-1185">Reference proteome</keyword>
<name>A0A168NNV5_MUCCL</name>
<evidence type="ECO:0000256" key="3">
    <source>
        <dbReference type="ARBA" id="ARBA00022679"/>
    </source>
</evidence>
<dbReference type="SUPFAM" id="SSF53448">
    <property type="entry name" value="Nucleotide-diphospho-sugar transferases"/>
    <property type="match status" value="1"/>
</dbReference>
<dbReference type="InterPro" id="IPR022751">
    <property type="entry name" value="Alpha_mannosyltransferase"/>
</dbReference>
<comment type="similarity">
    <text evidence="2">Belongs to the MNN1/MNT family.</text>
</comment>
<evidence type="ECO:0000256" key="2">
    <source>
        <dbReference type="ARBA" id="ARBA00009105"/>
    </source>
</evidence>
<evidence type="ECO:0000256" key="4">
    <source>
        <dbReference type="ARBA" id="ARBA00022692"/>
    </source>
</evidence>
<keyword evidence="4 9" id="KW-0812">Transmembrane</keyword>
<feature type="transmembrane region" description="Helical" evidence="9">
    <location>
        <begin position="7"/>
        <end position="26"/>
    </location>
</feature>
<sequence length="454" mass="52661">MFKRKSFTTKYAVIAGVLLYVYIYILPIQKQQSIPPASSASMASTDDDHILLSQHAYVGNCLGANVERNVDNNHRDSNRAYWNQLSDISIDRYKFGWQDFVRQERAKTQPTRWEDEKGIVFVAGNDDTMKRTVGTIRLLRSFGCTLPIEIWHMEHEAQAAATFTNTLQSLRNVRLRDLSEFGLPKSISRMRNRGKQFQVKAAAIINSRFQHVLYLDSDNIPTRDPTFLFDSTEYKQTGALFWPDFWKTAAENKIFRLLEIDCIDTWEQESGQIVVDKARHWIPLQLSWFMQFFHEVYFRLLNGDKDTFQYAWRALDAPFHRIDTFVGMGGLMLNGTFCGHSMLQYAVDGDDHPQQPLFVHANLMKQIPKSVFLGNSGAGSRQRPWHLIKRYRDDRSNNFLKPEFYTVENTTIGCMNFASRKFENESPSYVESFDEVLPSFQDDYFRLGGIGGYE</sequence>
<evidence type="ECO:0000256" key="7">
    <source>
        <dbReference type="ARBA" id="ARBA00023034"/>
    </source>
</evidence>
<evidence type="ECO:0000256" key="6">
    <source>
        <dbReference type="ARBA" id="ARBA00022989"/>
    </source>
</evidence>
<evidence type="ECO:0000313" key="10">
    <source>
        <dbReference type="EMBL" id="OAD06535.1"/>
    </source>
</evidence>
<organism evidence="10 11">
    <name type="scientific">Mucor lusitanicus CBS 277.49</name>
    <dbReference type="NCBI Taxonomy" id="747725"/>
    <lineage>
        <taxon>Eukaryota</taxon>
        <taxon>Fungi</taxon>
        <taxon>Fungi incertae sedis</taxon>
        <taxon>Mucoromycota</taxon>
        <taxon>Mucoromycotina</taxon>
        <taxon>Mucoromycetes</taxon>
        <taxon>Mucorales</taxon>
        <taxon>Mucorineae</taxon>
        <taxon>Mucoraceae</taxon>
        <taxon>Mucor</taxon>
    </lineage>
</organism>
<accession>A0A168NNV5</accession>
<dbReference type="Pfam" id="PF11051">
    <property type="entry name" value="Mannosyl_trans3"/>
    <property type="match status" value="2"/>
</dbReference>
<keyword evidence="6 9" id="KW-1133">Transmembrane helix</keyword>
<dbReference type="STRING" id="747725.A0A168NNV5"/>
<reference evidence="10 11" key="1">
    <citation type="submission" date="2015-06" db="EMBL/GenBank/DDBJ databases">
        <title>Expansion of signal transduction pathways in fungi by whole-genome duplication.</title>
        <authorList>
            <consortium name="DOE Joint Genome Institute"/>
            <person name="Corrochano L.M."/>
            <person name="Kuo A."/>
            <person name="Marcet-Houben M."/>
            <person name="Polaino S."/>
            <person name="Salamov A."/>
            <person name="Villalobos J.M."/>
            <person name="Alvarez M.I."/>
            <person name="Avalos J."/>
            <person name="Benito E.P."/>
            <person name="Benoit I."/>
            <person name="Burger G."/>
            <person name="Camino L.P."/>
            <person name="Canovas D."/>
            <person name="Cerda-Olmedo E."/>
            <person name="Cheng J.-F."/>
            <person name="Dominguez A."/>
            <person name="Elias M."/>
            <person name="Eslava A.P."/>
            <person name="Glaser F."/>
            <person name="Grimwood J."/>
            <person name="Gutierrez G."/>
            <person name="Heitman J."/>
            <person name="Henrissat B."/>
            <person name="Iturriaga E.A."/>
            <person name="Lang B.F."/>
            <person name="Lavin J.L."/>
            <person name="Lee S."/>
            <person name="Li W."/>
            <person name="Lindquist E."/>
            <person name="Lopez-Garcia S."/>
            <person name="Luque E.M."/>
            <person name="Marcos A.T."/>
            <person name="Martin J."/>
            <person name="Mccluskey K."/>
            <person name="Medina H.R."/>
            <person name="Miralles-Duran A."/>
            <person name="Miyazaki A."/>
            <person name="Munoz-Torres E."/>
            <person name="Oguiza J.A."/>
            <person name="Ohm R."/>
            <person name="Olmedo M."/>
            <person name="Orejas M."/>
            <person name="Ortiz-Castellanos L."/>
            <person name="Pisabarro A.G."/>
            <person name="Rodriguez-Romero J."/>
            <person name="Ruiz-Herrera J."/>
            <person name="Ruiz-Vazquez R."/>
            <person name="Sanz C."/>
            <person name="Schackwitz W."/>
            <person name="Schmutz J."/>
            <person name="Shahriari M."/>
            <person name="Shelest E."/>
            <person name="Silva-Franco F."/>
            <person name="Soanes D."/>
            <person name="Syed K."/>
            <person name="Tagua V.G."/>
            <person name="Talbot N.J."/>
            <person name="Thon M."/>
            <person name="De Vries R.P."/>
            <person name="Wiebenga A."/>
            <person name="Yadav J.S."/>
            <person name="Braun E.L."/>
            <person name="Baker S."/>
            <person name="Garre V."/>
            <person name="Horwitz B."/>
            <person name="Torres-Martinez S."/>
            <person name="Idnurm A."/>
            <person name="Herrera-Estrella A."/>
            <person name="Gabaldon T."/>
            <person name="Grigoriev I.V."/>
        </authorList>
    </citation>
    <scope>NUCLEOTIDE SEQUENCE [LARGE SCALE GENOMIC DNA]</scope>
    <source>
        <strain evidence="10 11">CBS 277.49</strain>
    </source>
</reference>
<dbReference type="VEuPathDB" id="FungiDB:MUCCIDRAFT_107109"/>
<dbReference type="AlphaFoldDB" id="A0A168NNV5"/>
<dbReference type="GO" id="GO:0000026">
    <property type="term" value="F:alpha-1,2-mannosyltransferase activity"/>
    <property type="evidence" value="ECO:0007669"/>
    <property type="project" value="TreeGrafter"/>
</dbReference>
<evidence type="ECO:0000256" key="5">
    <source>
        <dbReference type="ARBA" id="ARBA00022968"/>
    </source>
</evidence>
<gene>
    <name evidence="10" type="ORF">MUCCIDRAFT_107109</name>
</gene>
<protein>
    <submittedName>
        <fullName evidence="10">Glycosyltransferase family 71 protein</fullName>
    </submittedName>
</protein>
<dbReference type="PANTHER" id="PTHR31646:SF1">
    <property type="entry name" value="ALPHA-1,2-MANNOSYLTRANSFERASE MNN2"/>
    <property type="match status" value="1"/>
</dbReference>
<dbReference type="PANTHER" id="PTHR31646">
    <property type="entry name" value="ALPHA-1,2-MANNOSYLTRANSFERASE MNN2"/>
    <property type="match status" value="1"/>
</dbReference>
<evidence type="ECO:0000313" key="11">
    <source>
        <dbReference type="Proteomes" id="UP000077051"/>
    </source>
</evidence>
<evidence type="ECO:0000256" key="1">
    <source>
        <dbReference type="ARBA" id="ARBA00004323"/>
    </source>
</evidence>
<dbReference type="GO" id="GO:0046354">
    <property type="term" value="P:mannan biosynthetic process"/>
    <property type="evidence" value="ECO:0007669"/>
    <property type="project" value="TreeGrafter"/>
</dbReference>
<evidence type="ECO:0000256" key="8">
    <source>
        <dbReference type="ARBA" id="ARBA00023136"/>
    </source>
</evidence>
<dbReference type="EMBL" id="AMYB01000002">
    <property type="protein sequence ID" value="OAD06535.1"/>
    <property type="molecule type" value="Genomic_DNA"/>
</dbReference>
<evidence type="ECO:0000256" key="9">
    <source>
        <dbReference type="SAM" id="Phobius"/>
    </source>
</evidence>
<keyword evidence="8 9" id="KW-0472">Membrane</keyword>
<dbReference type="InterPro" id="IPR029044">
    <property type="entry name" value="Nucleotide-diphossugar_trans"/>
</dbReference>
<comment type="caution">
    <text evidence="10">The sequence shown here is derived from an EMBL/GenBank/DDBJ whole genome shotgun (WGS) entry which is preliminary data.</text>
</comment>
<keyword evidence="7" id="KW-0333">Golgi apparatus</keyword>
<dbReference type="OrthoDB" id="430354at2759"/>
<keyword evidence="3 10" id="KW-0808">Transferase</keyword>
<dbReference type="Proteomes" id="UP000077051">
    <property type="component" value="Unassembled WGS sequence"/>
</dbReference>
<proteinExistence type="inferred from homology"/>